<accession>A0A3R9Q057</accession>
<evidence type="ECO:0000313" key="6">
    <source>
        <dbReference type="EMBL" id="RSK50083.1"/>
    </source>
</evidence>
<dbReference type="GO" id="GO:0003676">
    <property type="term" value="F:nucleic acid binding"/>
    <property type="evidence" value="ECO:0007669"/>
    <property type="project" value="InterPro"/>
</dbReference>
<evidence type="ECO:0000313" key="7">
    <source>
        <dbReference type="Proteomes" id="UP000273500"/>
    </source>
</evidence>
<comment type="caution">
    <text evidence="6">The sequence shown here is derived from an EMBL/GenBank/DDBJ whole genome shotgun (WGS) entry which is preliminary data.</text>
</comment>
<evidence type="ECO:0000256" key="2">
    <source>
        <dbReference type="ARBA" id="ARBA00022722"/>
    </source>
</evidence>
<evidence type="ECO:0000256" key="3">
    <source>
        <dbReference type="ARBA" id="ARBA00022801"/>
    </source>
</evidence>
<feature type="region of interest" description="Disordered" evidence="4">
    <location>
        <begin position="1"/>
        <end position="51"/>
    </location>
</feature>
<dbReference type="EMBL" id="RWIT01000002">
    <property type="protein sequence ID" value="RSK50083.1"/>
    <property type="molecule type" value="Genomic_DNA"/>
</dbReference>
<dbReference type="InterPro" id="IPR014883">
    <property type="entry name" value="VRR_NUC"/>
</dbReference>
<organism evidence="6 7">
    <name type="scientific">Hymenobacter rigui</name>
    <dbReference type="NCBI Taxonomy" id="334424"/>
    <lineage>
        <taxon>Bacteria</taxon>
        <taxon>Pseudomonadati</taxon>
        <taxon>Bacteroidota</taxon>
        <taxon>Cytophagia</taxon>
        <taxon>Cytophagales</taxon>
        <taxon>Hymenobacteraceae</taxon>
        <taxon>Hymenobacter</taxon>
    </lineage>
</organism>
<proteinExistence type="predicted"/>
<keyword evidence="2" id="KW-0540">Nuclease</keyword>
<dbReference type="Pfam" id="PF08774">
    <property type="entry name" value="VRR_NUC"/>
    <property type="match status" value="1"/>
</dbReference>
<comment type="cofactor">
    <cofactor evidence="1">
        <name>Mg(2+)</name>
        <dbReference type="ChEBI" id="CHEBI:18420"/>
    </cofactor>
</comment>
<dbReference type="GO" id="GO:0004518">
    <property type="term" value="F:nuclease activity"/>
    <property type="evidence" value="ECO:0007669"/>
    <property type="project" value="UniProtKB-KW"/>
</dbReference>
<feature type="domain" description="VRR-NUC" evidence="5">
    <location>
        <begin position="81"/>
        <end position="135"/>
    </location>
</feature>
<gene>
    <name evidence="6" type="ORF">EI291_05380</name>
</gene>
<keyword evidence="3" id="KW-0378">Hydrolase</keyword>
<keyword evidence="7" id="KW-1185">Reference proteome</keyword>
<evidence type="ECO:0000256" key="1">
    <source>
        <dbReference type="ARBA" id="ARBA00001946"/>
    </source>
</evidence>
<reference evidence="6 7" key="1">
    <citation type="submission" date="2018-12" db="EMBL/GenBank/DDBJ databases">
        <authorList>
            <person name="Feng G."/>
            <person name="Zhu H."/>
        </authorList>
    </citation>
    <scope>NUCLEOTIDE SEQUENCE [LARGE SCALE GENOMIC DNA]</scope>
    <source>
        <strain evidence="6 7">KCTC 12533</strain>
    </source>
</reference>
<dbReference type="OrthoDB" id="882176at2"/>
<dbReference type="Gene3D" id="3.40.1350.10">
    <property type="match status" value="1"/>
</dbReference>
<dbReference type="AlphaFoldDB" id="A0A3R9Q057"/>
<name>A0A3R9Q057_9BACT</name>
<evidence type="ECO:0000259" key="5">
    <source>
        <dbReference type="Pfam" id="PF08774"/>
    </source>
</evidence>
<evidence type="ECO:0000256" key="4">
    <source>
        <dbReference type="SAM" id="MobiDB-lite"/>
    </source>
</evidence>
<dbReference type="GO" id="GO:0016788">
    <property type="term" value="F:hydrolase activity, acting on ester bonds"/>
    <property type="evidence" value="ECO:0007669"/>
    <property type="project" value="InterPro"/>
</dbReference>
<dbReference type="InterPro" id="IPR011856">
    <property type="entry name" value="tRNA_endonuc-like_dom_sf"/>
</dbReference>
<dbReference type="RefSeq" id="WP_125418782.1">
    <property type="nucleotide sequence ID" value="NZ_RWIT01000002.1"/>
</dbReference>
<dbReference type="Proteomes" id="UP000273500">
    <property type="component" value="Unassembled WGS sequence"/>
</dbReference>
<sequence length="163" mass="18140">MGKFTLPPHLQKRIINDTRPATRAPPAGQPPEPAPDTSAKPKKKRNTGPTNSLTTAIINWLQLQRCKAWRQNNAPVYDPARGCFRKGSTVDGISDVMGYHRPTGRVLAVEVKVGKDALSDEQREFLEEVRAAGGFACEGRSLEQVQREFNQWKQSLTQFNQAA</sequence>
<protein>
    <recommendedName>
        <fullName evidence="5">VRR-NUC domain-containing protein</fullName>
    </recommendedName>
</protein>